<keyword evidence="4" id="KW-1185">Reference proteome</keyword>
<dbReference type="Proteomes" id="UP000014500">
    <property type="component" value="Unassembled WGS sequence"/>
</dbReference>
<reference evidence="3" key="2">
    <citation type="submission" date="2015-02" db="UniProtKB">
        <authorList>
            <consortium name="EnsemblMetazoa"/>
        </authorList>
    </citation>
    <scope>IDENTIFICATION</scope>
</reference>
<dbReference type="EnsemblMetazoa" id="SMAR005288-RA">
    <property type="protein sequence ID" value="SMAR005288-PA"/>
    <property type="gene ID" value="SMAR005288"/>
</dbReference>
<accession>T1IVT6</accession>
<sequence length="427" mass="48285">MAEQLLSIIEEKLDEGETDVWNEVPQVIRGAVTFRQWAPSGPPCPVIDVYLVLGGVYSSQGHYRIASSSTEIGAYDYIHRLSNYHLNPFTFRHMMEDALMKVLSALKHEEKIISSIKVDSTISVTPTNDALELTCCANGVRAPAWMLRFIPAIEGFGAAPHAVTPQPPKWLIVPPPRTRGPYVRTWDVASVSEPDRALVCAVYEAQCQNWGEGQIDLDRLFNRFADQVRSETPLEQRFEQILKRVVERVEQRHLEDEIPEDQIDRVVCQINRIVESEDLGSRVRSIDAAIERCFPWLLKQEAQTAVDEPARQPVVECISRKDTKPLLANGTTLVHREPKGQMGNGVTRHEAKGINKNRDIDDAKKKNKNKKDDERARKRFFGLVSICLVLVVVGLVFIVAWFEETDVINLMHGGKLLGVLSSERKEF</sequence>
<name>T1IVT6_STRMM</name>
<feature type="transmembrane region" description="Helical" evidence="2">
    <location>
        <begin position="380"/>
        <end position="402"/>
    </location>
</feature>
<reference evidence="4" key="1">
    <citation type="submission" date="2011-05" db="EMBL/GenBank/DDBJ databases">
        <authorList>
            <person name="Richards S.R."/>
            <person name="Qu J."/>
            <person name="Jiang H."/>
            <person name="Jhangiani S.N."/>
            <person name="Agravi P."/>
            <person name="Goodspeed R."/>
            <person name="Gross S."/>
            <person name="Mandapat C."/>
            <person name="Jackson L."/>
            <person name="Mathew T."/>
            <person name="Pu L."/>
            <person name="Thornton R."/>
            <person name="Saada N."/>
            <person name="Wilczek-Boney K.B."/>
            <person name="Lee S."/>
            <person name="Kovar C."/>
            <person name="Wu Y."/>
            <person name="Scherer S.E."/>
            <person name="Worley K.C."/>
            <person name="Muzny D.M."/>
            <person name="Gibbs R."/>
        </authorList>
    </citation>
    <scope>NUCLEOTIDE SEQUENCE</scope>
    <source>
        <strain evidence="4">Brora</strain>
    </source>
</reference>
<keyword evidence="2" id="KW-0472">Membrane</keyword>
<dbReference type="EMBL" id="JH431594">
    <property type="status" value="NOT_ANNOTATED_CDS"/>
    <property type="molecule type" value="Genomic_DNA"/>
</dbReference>
<keyword evidence="2" id="KW-0812">Transmembrane</keyword>
<protein>
    <submittedName>
        <fullName evidence="3">Uncharacterized protein</fullName>
    </submittedName>
</protein>
<evidence type="ECO:0000256" key="1">
    <source>
        <dbReference type="SAM" id="MobiDB-lite"/>
    </source>
</evidence>
<keyword evidence="2" id="KW-1133">Transmembrane helix</keyword>
<organism evidence="3 4">
    <name type="scientific">Strigamia maritima</name>
    <name type="common">European centipede</name>
    <name type="synonym">Geophilus maritimus</name>
    <dbReference type="NCBI Taxonomy" id="126957"/>
    <lineage>
        <taxon>Eukaryota</taxon>
        <taxon>Metazoa</taxon>
        <taxon>Ecdysozoa</taxon>
        <taxon>Arthropoda</taxon>
        <taxon>Myriapoda</taxon>
        <taxon>Chilopoda</taxon>
        <taxon>Pleurostigmophora</taxon>
        <taxon>Geophilomorpha</taxon>
        <taxon>Linotaeniidae</taxon>
        <taxon>Strigamia</taxon>
    </lineage>
</organism>
<evidence type="ECO:0000313" key="4">
    <source>
        <dbReference type="Proteomes" id="UP000014500"/>
    </source>
</evidence>
<dbReference type="HOGENOM" id="CLU_643003_0_0_1"/>
<feature type="compositionally biased region" description="Basic and acidic residues" evidence="1">
    <location>
        <begin position="347"/>
        <end position="371"/>
    </location>
</feature>
<proteinExistence type="predicted"/>
<evidence type="ECO:0000313" key="3">
    <source>
        <dbReference type="EnsemblMetazoa" id="SMAR005288-PA"/>
    </source>
</evidence>
<dbReference type="AlphaFoldDB" id="T1IVT6"/>
<feature type="region of interest" description="Disordered" evidence="1">
    <location>
        <begin position="337"/>
        <end position="371"/>
    </location>
</feature>
<evidence type="ECO:0000256" key="2">
    <source>
        <dbReference type="SAM" id="Phobius"/>
    </source>
</evidence>